<dbReference type="EMBL" id="AGDV01000020">
    <property type="protein sequence ID" value="EMB31644.1"/>
    <property type="molecule type" value="Genomic_DNA"/>
</dbReference>
<organism evidence="1">
    <name type="scientific">Treponema denticola H-22</name>
    <dbReference type="NCBI Taxonomy" id="999432"/>
    <lineage>
        <taxon>Bacteria</taxon>
        <taxon>Pseudomonadati</taxon>
        <taxon>Spirochaetota</taxon>
        <taxon>Spirochaetia</taxon>
        <taxon>Spirochaetales</taxon>
        <taxon>Treponemataceae</taxon>
        <taxon>Treponema</taxon>
    </lineage>
</organism>
<name>A0A0E2EFM1_TREDN</name>
<protein>
    <recommendedName>
        <fullName evidence="2">Lipoprotein</fullName>
    </recommendedName>
</protein>
<accession>A0A0E2EFM1</accession>
<dbReference type="PROSITE" id="PS51257">
    <property type="entry name" value="PROKAR_LIPOPROTEIN"/>
    <property type="match status" value="1"/>
</dbReference>
<gene>
    <name evidence="1" type="ORF">HMPREF9726_02024</name>
</gene>
<dbReference type="PATRIC" id="fig|999432.5.peg.2102"/>
<reference evidence="1" key="1">
    <citation type="submission" date="2012-01" db="EMBL/GenBank/DDBJ databases">
        <title>The Genome Sequence of Treponema denticola H-22.</title>
        <authorList>
            <consortium name="The Broad Institute Genome Sequencing Platform"/>
            <person name="Earl A."/>
            <person name="Ward D."/>
            <person name="Feldgarden M."/>
            <person name="Gevers D."/>
            <person name="Blanton J.M."/>
            <person name="Fenno C.J."/>
            <person name="Baranova O.V."/>
            <person name="Mathney J."/>
            <person name="Dewhirst F.E."/>
            <person name="Izard J."/>
            <person name="Young S.K."/>
            <person name="Zeng Q."/>
            <person name="Gargeya S."/>
            <person name="Fitzgerald M."/>
            <person name="Haas B."/>
            <person name="Abouelleil A."/>
            <person name="Alvarado L."/>
            <person name="Arachchi H.M."/>
            <person name="Berlin A."/>
            <person name="Chapman S.B."/>
            <person name="Gearin G."/>
            <person name="Goldberg J."/>
            <person name="Griggs A."/>
            <person name="Gujja S."/>
            <person name="Hansen M."/>
            <person name="Heiman D."/>
            <person name="Howarth C."/>
            <person name="Larimer J."/>
            <person name="Lui A."/>
            <person name="MacDonald P.J.P."/>
            <person name="McCowen C."/>
            <person name="Montmayeur A."/>
            <person name="Murphy C."/>
            <person name="Neiman D."/>
            <person name="Pearson M."/>
            <person name="Priest M."/>
            <person name="Roberts A."/>
            <person name="Saif S."/>
            <person name="Shea T."/>
            <person name="Sisk P."/>
            <person name="Stolte C."/>
            <person name="Sykes S."/>
            <person name="Wortman J."/>
            <person name="Nusbaum C."/>
            <person name="Birren B."/>
        </authorList>
    </citation>
    <scope>NUCLEOTIDE SEQUENCE [LARGE SCALE GENOMIC DNA]</scope>
    <source>
        <strain evidence="1">H-22</strain>
    </source>
</reference>
<dbReference type="AlphaFoldDB" id="A0A0E2EFM1"/>
<proteinExistence type="predicted"/>
<dbReference type="Proteomes" id="UP000011705">
    <property type="component" value="Chromosome"/>
</dbReference>
<comment type="caution">
    <text evidence="1">The sequence shown here is derived from an EMBL/GenBank/DDBJ whole genome shotgun (WGS) entry which is preliminary data.</text>
</comment>
<evidence type="ECO:0008006" key="2">
    <source>
        <dbReference type="Google" id="ProtNLM"/>
    </source>
</evidence>
<evidence type="ECO:0000313" key="1">
    <source>
        <dbReference type="EMBL" id="EMB31644.1"/>
    </source>
</evidence>
<sequence>MKKQALFDVVLLLTLTGSVIGCNKGKDEKLGGILND</sequence>
<dbReference type="HOGENOM" id="CLU_3359072_0_0_12"/>